<dbReference type="PANTHER" id="PTHR33223:SF10">
    <property type="entry name" value="AMINOTRANSFERASE-LIKE PLANT MOBILE DOMAIN-CONTAINING PROTEIN"/>
    <property type="match status" value="1"/>
</dbReference>
<name>A0A371HRN1_MUCPR</name>
<proteinExistence type="predicted"/>
<gene>
    <name evidence="2" type="ORF">CR513_10833</name>
</gene>
<sequence length="163" mass="18865">MNKHSAPICPAPKSPYVRGVYLDKYDDTTDLDKHLSYYITKVNLFSNEDAILCQIFPITLTGSTFHWYTQLSANLIDLFKTLKKKFSTQYSTSQPHHLTFVALVNLRQEDNEPLRFFMAWLPCIFVKIHNLKLEVPIHSMLMALKSSCSPTVYVDCCPQTWKI</sequence>
<evidence type="ECO:0000259" key="1">
    <source>
        <dbReference type="Pfam" id="PF03732"/>
    </source>
</evidence>
<keyword evidence="3" id="KW-1185">Reference proteome</keyword>
<feature type="domain" description="Retrotransposon gag" evidence="1">
    <location>
        <begin position="54"/>
        <end position="119"/>
    </location>
</feature>
<protein>
    <recommendedName>
        <fullName evidence="1">Retrotransposon gag domain-containing protein</fullName>
    </recommendedName>
</protein>
<comment type="caution">
    <text evidence="2">The sequence shown here is derived from an EMBL/GenBank/DDBJ whole genome shotgun (WGS) entry which is preliminary data.</text>
</comment>
<evidence type="ECO:0000313" key="2">
    <source>
        <dbReference type="EMBL" id="RDY05334.1"/>
    </source>
</evidence>
<dbReference type="InterPro" id="IPR005162">
    <property type="entry name" value="Retrotrans_gag_dom"/>
</dbReference>
<reference evidence="2" key="1">
    <citation type="submission" date="2018-05" db="EMBL/GenBank/DDBJ databases">
        <title>Draft genome of Mucuna pruriens seed.</title>
        <authorList>
            <person name="Nnadi N.E."/>
            <person name="Vos R."/>
            <person name="Hasami M.H."/>
            <person name="Devisetty U.K."/>
            <person name="Aguiy J.C."/>
        </authorList>
    </citation>
    <scope>NUCLEOTIDE SEQUENCE [LARGE SCALE GENOMIC DNA]</scope>
    <source>
        <strain evidence="2">JCA_2017</strain>
    </source>
</reference>
<dbReference type="Proteomes" id="UP000257109">
    <property type="component" value="Unassembled WGS sequence"/>
</dbReference>
<dbReference type="EMBL" id="QJKJ01001898">
    <property type="protein sequence ID" value="RDY05334.1"/>
    <property type="molecule type" value="Genomic_DNA"/>
</dbReference>
<dbReference type="OrthoDB" id="1166289at2759"/>
<organism evidence="2 3">
    <name type="scientific">Mucuna pruriens</name>
    <name type="common">Velvet bean</name>
    <name type="synonym">Dolichos pruriens</name>
    <dbReference type="NCBI Taxonomy" id="157652"/>
    <lineage>
        <taxon>Eukaryota</taxon>
        <taxon>Viridiplantae</taxon>
        <taxon>Streptophyta</taxon>
        <taxon>Embryophyta</taxon>
        <taxon>Tracheophyta</taxon>
        <taxon>Spermatophyta</taxon>
        <taxon>Magnoliopsida</taxon>
        <taxon>eudicotyledons</taxon>
        <taxon>Gunneridae</taxon>
        <taxon>Pentapetalae</taxon>
        <taxon>rosids</taxon>
        <taxon>fabids</taxon>
        <taxon>Fabales</taxon>
        <taxon>Fabaceae</taxon>
        <taxon>Papilionoideae</taxon>
        <taxon>50 kb inversion clade</taxon>
        <taxon>NPAAA clade</taxon>
        <taxon>indigoferoid/millettioid clade</taxon>
        <taxon>Phaseoleae</taxon>
        <taxon>Mucuna</taxon>
    </lineage>
</organism>
<accession>A0A371HRN1</accession>
<evidence type="ECO:0000313" key="3">
    <source>
        <dbReference type="Proteomes" id="UP000257109"/>
    </source>
</evidence>
<dbReference type="PANTHER" id="PTHR33223">
    <property type="entry name" value="CCHC-TYPE DOMAIN-CONTAINING PROTEIN"/>
    <property type="match status" value="1"/>
</dbReference>
<dbReference type="AlphaFoldDB" id="A0A371HRN1"/>
<feature type="non-terminal residue" evidence="2">
    <location>
        <position position="1"/>
    </location>
</feature>
<dbReference type="Pfam" id="PF03732">
    <property type="entry name" value="Retrotrans_gag"/>
    <property type="match status" value="1"/>
</dbReference>